<evidence type="ECO:0000313" key="2">
    <source>
        <dbReference type="EMBL" id="SPD68475.1"/>
    </source>
</evidence>
<dbReference type="RefSeq" id="WP_147299348.1">
    <property type="nucleotide sequence ID" value="NZ_LT984814.1"/>
</dbReference>
<accession>A0A9Q7XWN6</accession>
<sequence>MPAEMRKCLWWYKLCWVLVWLCASTLLVGAPGLLMAALFVAAALAGGASAAYLEQVKPTIVADFVWFAASAAVLLFPLALAIHSVRVYRLSRTDWT</sequence>
<dbReference type="Proteomes" id="UP000254259">
    <property type="component" value="Plasmid CBM2636_mp"/>
</dbReference>
<organism evidence="2 3">
    <name type="scientific">Cupriavidus taiwanensis</name>
    <dbReference type="NCBI Taxonomy" id="164546"/>
    <lineage>
        <taxon>Bacteria</taxon>
        <taxon>Pseudomonadati</taxon>
        <taxon>Pseudomonadota</taxon>
        <taxon>Betaproteobacteria</taxon>
        <taxon>Burkholderiales</taxon>
        <taxon>Burkholderiaceae</taxon>
        <taxon>Cupriavidus</taxon>
    </lineage>
</organism>
<keyword evidence="1" id="KW-1133">Transmembrane helix</keyword>
<protein>
    <recommendedName>
        <fullName evidence="4">Transmembrane protein</fullName>
    </recommendedName>
</protein>
<reference evidence="2 3" key="1">
    <citation type="submission" date="2018-01" db="EMBL/GenBank/DDBJ databases">
        <authorList>
            <person name="Clerissi C."/>
        </authorList>
    </citation>
    <scope>NUCLEOTIDE SEQUENCE [LARGE SCALE GENOMIC DNA]</scope>
    <source>
        <strain evidence="2">Cupriavidus taiwanensis SWF 66322</strain>
        <plasmid evidence="3">cbm2636_mp</plasmid>
    </source>
</reference>
<name>A0A9Q7XWN6_9BURK</name>
<dbReference type="EMBL" id="LT984814">
    <property type="protein sequence ID" value="SPD68475.1"/>
    <property type="molecule type" value="Genomic_DNA"/>
</dbReference>
<evidence type="ECO:0008006" key="4">
    <source>
        <dbReference type="Google" id="ProtNLM"/>
    </source>
</evidence>
<feature type="transmembrane region" description="Helical" evidence="1">
    <location>
        <begin position="64"/>
        <end position="82"/>
    </location>
</feature>
<keyword evidence="1" id="KW-0812">Transmembrane</keyword>
<proteinExistence type="predicted"/>
<evidence type="ECO:0000313" key="3">
    <source>
        <dbReference type="Proteomes" id="UP000254259"/>
    </source>
</evidence>
<evidence type="ECO:0000256" key="1">
    <source>
        <dbReference type="SAM" id="Phobius"/>
    </source>
</evidence>
<keyword evidence="2" id="KW-0614">Plasmid</keyword>
<geneLocation type="plasmid" evidence="3">
    <name>cbm2636_mp</name>
</geneLocation>
<gene>
    <name evidence="2" type="ORF">CBM2636_MP21325</name>
</gene>
<dbReference type="AlphaFoldDB" id="A0A9Q7XWN6"/>
<keyword evidence="1" id="KW-0472">Membrane</keyword>